<gene>
    <name evidence="2" type="ORF">EBH_0033020</name>
</gene>
<dbReference type="EMBL" id="HG712186">
    <property type="protein sequence ID" value="CDJ50354.1"/>
    <property type="molecule type" value="Genomic_DNA"/>
</dbReference>
<name>U6LP39_9EIME</name>
<dbReference type="AlphaFoldDB" id="U6LP39"/>
<sequence>MSMGLYSSSSSPAAPASGGFGRMLGQASLIPAAATAAEAAPAVAAEEGGATSQNVLVKSADGCPLRGLQRVVGLSQGQQEDWQLQHGHLAVHFAPLKELRAFLSTGSGNRNSNRNSGGNGFEDLRPQQQQEQLTLQQQQQA</sequence>
<dbReference type="VEuPathDB" id="ToxoDB:EBH_0033020"/>
<feature type="region of interest" description="Disordered" evidence="1">
    <location>
        <begin position="104"/>
        <end position="141"/>
    </location>
</feature>
<evidence type="ECO:0000313" key="2">
    <source>
        <dbReference type="EMBL" id="CDJ50354.1"/>
    </source>
</evidence>
<protein>
    <submittedName>
        <fullName evidence="2">Uncharacterized protein</fullName>
    </submittedName>
</protein>
<evidence type="ECO:0000313" key="3">
    <source>
        <dbReference type="Proteomes" id="UP000030750"/>
    </source>
</evidence>
<proteinExistence type="predicted"/>
<dbReference type="Proteomes" id="UP000030750">
    <property type="component" value="Unassembled WGS sequence"/>
</dbReference>
<evidence type="ECO:0000256" key="1">
    <source>
        <dbReference type="SAM" id="MobiDB-lite"/>
    </source>
</evidence>
<accession>U6LP39</accession>
<feature type="compositionally biased region" description="Low complexity" evidence="1">
    <location>
        <begin position="106"/>
        <end position="116"/>
    </location>
</feature>
<organism evidence="2 3">
    <name type="scientific">Eimeria brunetti</name>
    <dbReference type="NCBI Taxonomy" id="51314"/>
    <lineage>
        <taxon>Eukaryota</taxon>
        <taxon>Sar</taxon>
        <taxon>Alveolata</taxon>
        <taxon>Apicomplexa</taxon>
        <taxon>Conoidasida</taxon>
        <taxon>Coccidia</taxon>
        <taxon>Eucoccidiorida</taxon>
        <taxon>Eimeriorina</taxon>
        <taxon>Eimeriidae</taxon>
        <taxon>Eimeria</taxon>
    </lineage>
</organism>
<reference evidence="2" key="1">
    <citation type="submission" date="2013-10" db="EMBL/GenBank/DDBJ databases">
        <title>Genomic analysis of the causative agents of coccidiosis in chickens.</title>
        <authorList>
            <person name="Reid A.J."/>
            <person name="Blake D."/>
            <person name="Billington K."/>
            <person name="Browne H."/>
            <person name="Dunn M."/>
            <person name="Hung S."/>
            <person name="Kawahara F."/>
            <person name="Miranda-Saavedra D."/>
            <person name="Mourier T."/>
            <person name="Nagra H."/>
            <person name="Otto T.D."/>
            <person name="Rawlings N."/>
            <person name="Sanchez A."/>
            <person name="Sanders M."/>
            <person name="Subramaniam C."/>
            <person name="Tay Y."/>
            <person name="Dear P."/>
            <person name="Doerig C."/>
            <person name="Gruber A."/>
            <person name="Parkinson J."/>
            <person name="Shirley M."/>
            <person name="Wan K.L."/>
            <person name="Berriman M."/>
            <person name="Tomley F."/>
            <person name="Pain A."/>
        </authorList>
    </citation>
    <scope>NUCLEOTIDE SEQUENCE [LARGE SCALE GENOMIC DNA]</scope>
    <source>
        <strain evidence="2">Houghton</strain>
    </source>
</reference>
<keyword evidence="3" id="KW-1185">Reference proteome</keyword>
<reference evidence="2" key="2">
    <citation type="submission" date="2013-10" db="EMBL/GenBank/DDBJ databases">
        <authorList>
            <person name="Aslett M."/>
        </authorList>
    </citation>
    <scope>NUCLEOTIDE SEQUENCE [LARGE SCALE GENOMIC DNA]</scope>
    <source>
        <strain evidence="2">Houghton</strain>
    </source>
</reference>
<feature type="compositionally biased region" description="Low complexity" evidence="1">
    <location>
        <begin position="127"/>
        <end position="141"/>
    </location>
</feature>